<dbReference type="InterPro" id="IPR036291">
    <property type="entry name" value="NAD(P)-bd_dom_sf"/>
</dbReference>
<dbReference type="AlphaFoldDB" id="A0A127FB93"/>
<sequence>MNTFRVLTLNNISVRGLERLPRERYEVASEFTNPDAIIVRSADMHRMELPGSLKAVGRAGAGTNNIPVGALSKRGIPVFNAPGANANAVKELVIAGLFLAARNICQAWEYVRGLSLSDKQLDEAVEAGKKKFVGYELPGRTLGVVGLGAIGVEVANAAHALGMRVLGFDPQITVQRAWQLSSGVEQALSLDDLFSRADMVTVHVPLLEDTRNLINAARLRLFKKDGVILNFSRSGIVDEAAVLDALNAGALRAYICDFPSARSKDHPKVVALPHLGASTGEAEENCAIIVADTLRDFLENGNVRHSVNFPEAVMPRASGGSRLAIANENVPNMVGQISTALATANLNIADLLNKFRGELAYTLIDVDGGIPDSVIGALQGIEGVLTIRTLQGTTAGRIRGPDTGRVRTMTRDMMMRNSA</sequence>
<evidence type="ECO:0000256" key="3">
    <source>
        <dbReference type="ARBA" id="ARBA00029440"/>
    </source>
</evidence>
<dbReference type="EMBL" id="CP011971">
    <property type="protein sequence ID" value="AMN46865.1"/>
    <property type="molecule type" value="Genomic_DNA"/>
</dbReference>
<keyword evidence="8" id="KW-1185">Reference proteome</keyword>
<dbReference type="RefSeq" id="WP_083536532.1">
    <property type="nucleotide sequence ID" value="NZ_CP011971.1"/>
</dbReference>
<dbReference type="Pfam" id="PF02826">
    <property type="entry name" value="2-Hacid_dh_C"/>
    <property type="match status" value="1"/>
</dbReference>
<comment type="pathway">
    <text evidence="3">Amino-acid biosynthesis.</text>
</comment>
<keyword evidence="2" id="KW-0520">NAD</keyword>
<dbReference type="Pfam" id="PF00389">
    <property type="entry name" value="2-Hacid_dh"/>
    <property type="match status" value="1"/>
</dbReference>
<dbReference type="Gene3D" id="3.40.50.720">
    <property type="entry name" value="NAD(P)-binding Rossmann-like Domain"/>
    <property type="match status" value="2"/>
</dbReference>
<accession>A0A127FB93</accession>
<reference evidence="7 8" key="1">
    <citation type="submission" date="2015-06" db="EMBL/GenBank/DDBJ databases">
        <title>A Comprehensive Approach to Explore the Metabolic and Phylogenetic Diversity of Bacterial Steroid Degradation in the Environment: Testosterone as an Example.</title>
        <authorList>
            <person name="Yang F.-C."/>
            <person name="Chen Y.-L."/>
            <person name="Yu C.-P."/>
            <person name="Tang S.-L."/>
            <person name="Wang P.-H."/>
            <person name="Ismail W."/>
            <person name="Wang C.-H."/>
            <person name="Yang C.-Y."/>
            <person name="Chiang Y.-R."/>
        </authorList>
    </citation>
    <scope>NUCLEOTIDE SEQUENCE [LARGE SCALE GENOMIC DNA]</scope>
    <source>
        <strain evidence="7 8">DSM 18526</strain>
    </source>
</reference>
<feature type="domain" description="D-isomer specific 2-hydroxyacid dehydrogenase catalytic" evidence="5">
    <location>
        <begin position="22"/>
        <end position="308"/>
    </location>
</feature>
<dbReference type="GO" id="GO:0016616">
    <property type="term" value="F:oxidoreductase activity, acting on the CH-OH group of donors, NAD or NADP as acceptor"/>
    <property type="evidence" value="ECO:0007669"/>
    <property type="project" value="InterPro"/>
</dbReference>
<evidence type="ECO:0000256" key="2">
    <source>
        <dbReference type="ARBA" id="ARBA00023027"/>
    </source>
</evidence>
<dbReference type="PANTHER" id="PTHR42938:SF47">
    <property type="entry name" value="HYDROXYPYRUVATE REDUCTASE"/>
    <property type="match status" value="1"/>
</dbReference>
<comment type="similarity">
    <text evidence="4">Belongs to the D-isomer specific 2-hydroxyacid dehydrogenase family.</text>
</comment>
<organism evidence="7 8">
    <name type="scientific">Steroidobacter denitrificans</name>
    <dbReference type="NCBI Taxonomy" id="465721"/>
    <lineage>
        <taxon>Bacteria</taxon>
        <taxon>Pseudomonadati</taxon>
        <taxon>Pseudomonadota</taxon>
        <taxon>Gammaproteobacteria</taxon>
        <taxon>Steroidobacterales</taxon>
        <taxon>Steroidobacteraceae</taxon>
        <taxon>Steroidobacter</taxon>
    </lineage>
</organism>
<dbReference type="InterPro" id="IPR045865">
    <property type="entry name" value="ACT-like_dom_sf"/>
</dbReference>
<dbReference type="CDD" id="cd04901">
    <property type="entry name" value="ACT_3PGDH"/>
    <property type="match status" value="1"/>
</dbReference>
<evidence type="ECO:0000313" key="8">
    <source>
        <dbReference type="Proteomes" id="UP000070250"/>
    </source>
</evidence>
<dbReference type="InterPro" id="IPR006139">
    <property type="entry name" value="D-isomer_2_OHA_DH_cat_dom"/>
</dbReference>
<dbReference type="SUPFAM" id="SSF52283">
    <property type="entry name" value="Formate/glycerate dehydrogenase catalytic domain-like"/>
    <property type="match status" value="1"/>
</dbReference>
<dbReference type="STRING" id="465721.ACG33_07090"/>
<dbReference type="Proteomes" id="UP000070250">
    <property type="component" value="Chromosome"/>
</dbReference>
<dbReference type="InterPro" id="IPR029752">
    <property type="entry name" value="D-isomer_DH_CS1"/>
</dbReference>
<dbReference type="OrthoDB" id="9805416at2"/>
<evidence type="ECO:0000256" key="4">
    <source>
        <dbReference type="RuleBase" id="RU003719"/>
    </source>
</evidence>
<name>A0A127FB93_STEDE</name>
<feature type="domain" description="D-isomer specific 2-hydroxyacid dehydrogenase NAD-binding" evidence="6">
    <location>
        <begin position="108"/>
        <end position="276"/>
    </location>
</feature>
<evidence type="ECO:0000259" key="5">
    <source>
        <dbReference type="Pfam" id="PF00389"/>
    </source>
</evidence>
<proteinExistence type="inferred from homology"/>
<keyword evidence="1 4" id="KW-0560">Oxidoreductase</keyword>
<dbReference type="Gene3D" id="3.30.70.260">
    <property type="match status" value="1"/>
</dbReference>
<dbReference type="InterPro" id="IPR006140">
    <property type="entry name" value="D-isomer_DH_NAD-bd"/>
</dbReference>
<dbReference type="SUPFAM" id="SSF51735">
    <property type="entry name" value="NAD(P)-binding Rossmann-fold domains"/>
    <property type="match status" value="1"/>
</dbReference>
<evidence type="ECO:0000313" key="7">
    <source>
        <dbReference type="EMBL" id="AMN46865.1"/>
    </source>
</evidence>
<dbReference type="KEGG" id="sdf:ACG33_07090"/>
<evidence type="ECO:0000259" key="6">
    <source>
        <dbReference type="Pfam" id="PF02826"/>
    </source>
</evidence>
<protein>
    <submittedName>
        <fullName evidence="7">3-phosphoglycerate dehydrogenase</fullName>
    </submittedName>
</protein>
<dbReference type="PANTHER" id="PTHR42938">
    <property type="entry name" value="FORMATE DEHYDROGENASE 1"/>
    <property type="match status" value="1"/>
</dbReference>
<dbReference type="GO" id="GO:0051287">
    <property type="term" value="F:NAD binding"/>
    <property type="evidence" value="ECO:0007669"/>
    <property type="project" value="InterPro"/>
</dbReference>
<dbReference type="CDD" id="cd12174">
    <property type="entry name" value="PGDH_like_3"/>
    <property type="match status" value="1"/>
</dbReference>
<gene>
    <name evidence="7" type="ORF">ACG33_07090</name>
</gene>
<dbReference type="PROSITE" id="PS00065">
    <property type="entry name" value="D_2_HYDROXYACID_DH_1"/>
    <property type="match status" value="1"/>
</dbReference>
<evidence type="ECO:0000256" key="1">
    <source>
        <dbReference type="ARBA" id="ARBA00023002"/>
    </source>
</evidence>
<dbReference type="SUPFAM" id="SSF55021">
    <property type="entry name" value="ACT-like"/>
    <property type="match status" value="1"/>
</dbReference>
<dbReference type="PATRIC" id="fig|465721.4.peg.1505"/>